<comment type="caution">
    <text evidence="2">The sequence shown here is derived from an EMBL/GenBank/DDBJ whole genome shotgun (WGS) entry which is preliminary data.</text>
</comment>
<feature type="domain" description="DH" evidence="1">
    <location>
        <begin position="1"/>
        <end position="75"/>
    </location>
</feature>
<dbReference type="InterPro" id="IPR047271">
    <property type="entry name" value="Ephexin-like"/>
</dbReference>
<evidence type="ECO:0000313" key="3">
    <source>
        <dbReference type="Proteomes" id="UP000583740"/>
    </source>
</evidence>
<dbReference type="SUPFAM" id="SSF48065">
    <property type="entry name" value="DBL homology domain (DH-domain)"/>
    <property type="match status" value="1"/>
</dbReference>
<protein>
    <submittedName>
        <fullName evidence="2">ARHGQ factor</fullName>
    </submittedName>
</protein>
<feature type="non-terminal residue" evidence="2">
    <location>
        <position position="168"/>
    </location>
</feature>
<reference evidence="2 3" key="1">
    <citation type="submission" date="2019-09" db="EMBL/GenBank/DDBJ databases">
        <title>Bird 10,000 Genomes (B10K) Project - Family phase.</title>
        <authorList>
            <person name="Zhang G."/>
        </authorList>
    </citation>
    <scope>NUCLEOTIDE SEQUENCE [LARGE SCALE GENOMIC DNA]</scope>
    <source>
        <strain evidence="2">B10K-DU-001-69</strain>
        <tissue evidence="2">Muscle</tissue>
    </source>
</reference>
<dbReference type="Gene3D" id="2.30.29.30">
    <property type="entry name" value="Pleckstrin-homology domain (PH domain)/Phosphotyrosine-binding domain (PTB)"/>
    <property type="match status" value="1"/>
</dbReference>
<dbReference type="InterPro" id="IPR011993">
    <property type="entry name" value="PH-like_dom_sf"/>
</dbReference>
<dbReference type="AlphaFoldDB" id="A0A7K5MK50"/>
<dbReference type="Proteomes" id="UP000583740">
    <property type="component" value="Unassembled WGS sequence"/>
</dbReference>
<dbReference type="PANTHER" id="PTHR12845:SF4">
    <property type="entry name" value="RHO GUANINE NUCLEOTIDE EXCHANGE FACTOR 26"/>
    <property type="match status" value="1"/>
</dbReference>
<dbReference type="Gene3D" id="1.20.900.10">
    <property type="entry name" value="Dbl homology (DH) domain"/>
    <property type="match status" value="1"/>
</dbReference>
<feature type="non-terminal residue" evidence="2">
    <location>
        <position position="1"/>
    </location>
</feature>
<accession>A0A7K5MK50</accession>
<dbReference type="SUPFAM" id="SSF50729">
    <property type="entry name" value="PH domain-like"/>
    <property type="match status" value="1"/>
</dbReference>
<dbReference type="EMBL" id="VYXE01016571">
    <property type="protein sequence ID" value="NWT31111.1"/>
    <property type="molecule type" value="Genomic_DNA"/>
</dbReference>
<name>A0A7K5MK50_CARCD</name>
<dbReference type="GO" id="GO:0005085">
    <property type="term" value="F:guanyl-nucleotide exchange factor activity"/>
    <property type="evidence" value="ECO:0007669"/>
    <property type="project" value="InterPro"/>
</dbReference>
<dbReference type="Pfam" id="PF00621">
    <property type="entry name" value="RhoGEF"/>
    <property type="match status" value="1"/>
</dbReference>
<evidence type="ECO:0000313" key="2">
    <source>
        <dbReference type="EMBL" id="NWT31111.1"/>
    </source>
</evidence>
<evidence type="ECO:0000259" key="1">
    <source>
        <dbReference type="PROSITE" id="PS50010"/>
    </source>
</evidence>
<dbReference type="PROSITE" id="PS50010">
    <property type="entry name" value="DH_2"/>
    <property type="match status" value="1"/>
</dbReference>
<dbReference type="InterPro" id="IPR000219">
    <property type="entry name" value="DH_dom"/>
</dbReference>
<sequence>TNPAFKEVLSQIESHEDCRNLPMISFLILPMQRVTRLPLLMDTICQKTPKDSAKYENCKQALKEVSKVCSQVIPERVCTPCPPFLVTPAQGVSPLLQGSPEVQGTLPGLQCDFLALQPFPLVSSSRWLVKRGELTAYVEDTGLFSKRTSKQQVYFFLFNDVLIITKKK</sequence>
<keyword evidence="3" id="KW-1185">Reference proteome</keyword>
<organism evidence="2 3">
    <name type="scientific">Cardinalis cardinalis</name>
    <name type="common">Northern cardinal</name>
    <dbReference type="NCBI Taxonomy" id="98964"/>
    <lineage>
        <taxon>Eukaryota</taxon>
        <taxon>Metazoa</taxon>
        <taxon>Chordata</taxon>
        <taxon>Craniata</taxon>
        <taxon>Vertebrata</taxon>
        <taxon>Euteleostomi</taxon>
        <taxon>Archelosauria</taxon>
        <taxon>Archosauria</taxon>
        <taxon>Dinosauria</taxon>
        <taxon>Saurischia</taxon>
        <taxon>Theropoda</taxon>
        <taxon>Coelurosauria</taxon>
        <taxon>Aves</taxon>
        <taxon>Neognathae</taxon>
        <taxon>Neoaves</taxon>
        <taxon>Telluraves</taxon>
        <taxon>Australaves</taxon>
        <taxon>Passeriformes</taxon>
        <taxon>Cardinalidae</taxon>
        <taxon>Cardinalis</taxon>
    </lineage>
</organism>
<gene>
    <name evidence="2" type="primary">Arhgef26</name>
    <name evidence="2" type="ORF">CARCAR_R09740</name>
</gene>
<proteinExistence type="predicted"/>
<dbReference type="InterPro" id="IPR035899">
    <property type="entry name" value="DBL_dom_sf"/>
</dbReference>
<dbReference type="PANTHER" id="PTHR12845">
    <property type="entry name" value="GUANINE NUCLEOTIDE EXCHANGE FACTOR"/>
    <property type="match status" value="1"/>
</dbReference>